<comment type="caution">
    <text evidence="1">The sequence shown here is derived from an EMBL/GenBank/DDBJ whole genome shotgun (WGS) entry which is preliminary data.</text>
</comment>
<proteinExistence type="predicted"/>
<evidence type="ECO:0000313" key="1">
    <source>
        <dbReference type="EMBL" id="OGG46816.1"/>
    </source>
</evidence>
<sequence>MSRLVNCGRYLDLISMDKYFHDISIALHVREGDVGHLFTLHTYSRTAGSEDRVKAVAALMVALGGMEWGTGGVVRFPCGELHERAIKRIFNEVVMLDPAMPLAPKPLSVREAKTGLTIAVDSEQGGDGRWVYTVSAEGPSEGLARRVVTVAGGLLKLGDMQPVAGTQDRVTFPCGSDHRALVGLLLPRALNVRAVIAAEEAERKRGVLLAPSAQANPSI</sequence>
<dbReference type="EMBL" id="MFKF01000283">
    <property type="protein sequence ID" value="OGG46816.1"/>
    <property type="molecule type" value="Genomic_DNA"/>
</dbReference>
<evidence type="ECO:0000313" key="2">
    <source>
        <dbReference type="Proteomes" id="UP000178606"/>
    </source>
</evidence>
<reference evidence="1 2" key="1">
    <citation type="journal article" date="2016" name="Nat. Commun.">
        <title>Thousands of microbial genomes shed light on interconnected biogeochemical processes in an aquifer system.</title>
        <authorList>
            <person name="Anantharaman K."/>
            <person name="Brown C.T."/>
            <person name="Hug L.A."/>
            <person name="Sharon I."/>
            <person name="Castelle C.J."/>
            <person name="Probst A.J."/>
            <person name="Thomas B.C."/>
            <person name="Singh A."/>
            <person name="Wilkins M.J."/>
            <person name="Karaoz U."/>
            <person name="Brodie E.L."/>
            <person name="Williams K.H."/>
            <person name="Hubbard S.S."/>
            <person name="Banfield J.F."/>
        </authorList>
    </citation>
    <scope>NUCLEOTIDE SEQUENCE [LARGE SCALE GENOMIC DNA]</scope>
    <source>
        <strain evidence="2">RIFCSPLOWO2_12_FULL_64_10</strain>
    </source>
</reference>
<accession>A0A1F6CC91</accession>
<dbReference type="Proteomes" id="UP000178606">
    <property type="component" value="Unassembled WGS sequence"/>
</dbReference>
<protein>
    <submittedName>
        <fullName evidence="1">Uncharacterized protein</fullName>
    </submittedName>
</protein>
<gene>
    <name evidence="1" type="ORF">A3F84_03485</name>
</gene>
<dbReference type="AlphaFoldDB" id="A0A1F6CC91"/>
<name>A0A1F6CC91_HANXR</name>
<organism evidence="1 2">
    <name type="scientific">Handelsmanbacteria sp. (strain RIFCSPLOWO2_12_FULL_64_10)</name>
    <dbReference type="NCBI Taxonomy" id="1817868"/>
    <lineage>
        <taxon>Bacteria</taxon>
        <taxon>Candidatus Handelsmaniibacteriota</taxon>
    </lineage>
</organism>